<dbReference type="InterPro" id="IPR003601">
    <property type="entry name" value="Topo_IA_2"/>
</dbReference>
<feature type="domain" description="Toprim" evidence="13">
    <location>
        <begin position="1"/>
        <end position="134"/>
    </location>
</feature>
<keyword evidence="6" id="KW-0799">Topoisomerase</keyword>
<protein>
    <recommendedName>
        <fullName evidence="3">DNA topoisomerase</fullName>
        <ecNumber evidence="3">5.6.2.1</ecNumber>
    </recommendedName>
    <alternativeName>
        <fullName evidence="12">Omega-protein</fullName>
    </alternativeName>
    <alternativeName>
        <fullName evidence="11">Relaxing enzyme</fullName>
    </alternativeName>
    <alternativeName>
        <fullName evidence="9">Swivelase</fullName>
    </alternativeName>
    <alternativeName>
        <fullName evidence="10">Untwisting enzyme</fullName>
    </alternativeName>
</protein>
<dbReference type="InterPro" id="IPR013824">
    <property type="entry name" value="Topo_IA_cen_sub1"/>
</dbReference>
<evidence type="ECO:0000256" key="6">
    <source>
        <dbReference type="ARBA" id="ARBA00023029"/>
    </source>
</evidence>
<dbReference type="EMBL" id="JAWJZB010000005">
    <property type="protein sequence ID" value="MDV5088246.1"/>
    <property type="molecule type" value="Genomic_DNA"/>
</dbReference>
<evidence type="ECO:0000256" key="1">
    <source>
        <dbReference type="ARBA" id="ARBA00000213"/>
    </source>
</evidence>
<name>A0ABU3Z954_9FIRM</name>
<feature type="domain" description="Topo IA-type catalytic" evidence="14">
    <location>
        <begin position="151"/>
        <end position="576"/>
    </location>
</feature>
<dbReference type="NCBIfam" id="NF005829">
    <property type="entry name" value="PRK07726.1"/>
    <property type="match status" value="1"/>
</dbReference>
<dbReference type="Pfam" id="PF01751">
    <property type="entry name" value="Toprim"/>
    <property type="match status" value="1"/>
</dbReference>
<evidence type="ECO:0000256" key="12">
    <source>
        <dbReference type="ARBA" id="ARBA00032877"/>
    </source>
</evidence>
<organism evidence="15 16">
    <name type="scientific">Veillonella absiana</name>
    <dbReference type="NCBI Taxonomy" id="3079305"/>
    <lineage>
        <taxon>Bacteria</taxon>
        <taxon>Bacillati</taxon>
        <taxon>Bacillota</taxon>
        <taxon>Negativicutes</taxon>
        <taxon>Veillonellales</taxon>
        <taxon>Veillonellaceae</taxon>
        <taxon>Veillonella</taxon>
    </lineage>
</organism>
<dbReference type="PROSITE" id="PS52039">
    <property type="entry name" value="TOPO_IA_2"/>
    <property type="match status" value="1"/>
</dbReference>
<dbReference type="RefSeq" id="WP_317329867.1">
    <property type="nucleotide sequence ID" value="NZ_JAWJZA010000014.1"/>
</dbReference>
<dbReference type="Gene3D" id="1.10.290.10">
    <property type="entry name" value="Topoisomerase I, domain 4"/>
    <property type="match status" value="1"/>
</dbReference>
<dbReference type="CDD" id="cd03362">
    <property type="entry name" value="TOPRIM_TopoIA_TopoIII"/>
    <property type="match status" value="1"/>
</dbReference>
<proteinExistence type="inferred from homology"/>
<dbReference type="Pfam" id="PF01131">
    <property type="entry name" value="Topoisom_bac"/>
    <property type="match status" value="1"/>
</dbReference>
<evidence type="ECO:0000256" key="9">
    <source>
        <dbReference type="ARBA" id="ARBA00030003"/>
    </source>
</evidence>
<dbReference type="InterPro" id="IPR023406">
    <property type="entry name" value="Topo_IA_AS"/>
</dbReference>
<reference evidence="15 16" key="1">
    <citation type="submission" date="2023-10" db="EMBL/GenBank/DDBJ databases">
        <title>Veillonella sp. nov., isolated from a pig farm feces dump.</title>
        <authorList>
            <person name="Chang Y.-H."/>
        </authorList>
    </citation>
    <scope>NUCLEOTIDE SEQUENCE [LARGE SCALE GENOMIC DNA]</scope>
    <source>
        <strain evidence="15 16">YH-vei2233</strain>
    </source>
</reference>
<evidence type="ECO:0000259" key="14">
    <source>
        <dbReference type="PROSITE" id="PS52039"/>
    </source>
</evidence>
<dbReference type="Gene3D" id="3.40.50.140">
    <property type="match status" value="1"/>
</dbReference>
<dbReference type="SMART" id="SM00493">
    <property type="entry name" value="TOPRIM"/>
    <property type="match status" value="1"/>
</dbReference>
<dbReference type="NCBIfam" id="TIGR01056">
    <property type="entry name" value="topB"/>
    <property type="match status" value="1"/>
</dbReference>
<evidence type="ECO:0000256" key="4">
    <source>
        <dbReference type="ARBA" id="ARBA00022723"/>
    </source>
</evidence>
<keyword evidence="4" id="KW-0479">Metal-binding</keyword>
<evidence type="ECO:0000256" key="3">
    <source>
        <dbReference type="ARBA" id="ARBA00012891"/>
    </source>
</evidence>
<dbReference type="SMART" id="SM00436">
    <property type="entry name" value="TOP1Bc"/>
    <property type="match status" value="1"/>
</dbReference>
<evidence type="ECO:0000256" key="2">
    <source>
        <dbReference type="ARBA" id="ARBA00009446"/>
    </source>
</evidence>
<dbReference type="SUPFAM" id="SSF56712">
    <property type="entry name" value="Prokaryotic type I DNA topoisomerase"/>
    <property type="match status" value="1"/>
</dbReference>
<keyword evidence="5" id="KW-0460">Magnesium</keyword>
<dbReference type="PRINTS" id="PR00417">
    <property type="entry name" value="PRTPISMRASEI"/>
</dbReference>
<evidence type="ECO:0000259" key="13">
    <source>
        <dbReference type="PROSITE" id="PS50880"/>
    </source>
</evidence>
<keyword evidence="16" id="KW-1185">Reference proteome</keyword>
<evidence type="ECO:0000256" key="11">
    <source>
        <dbReference type="ARBA" id="ARBA00032235"/>
    </source>
</evidence>
<evidence type="ECO:0000313" key="16">
    <source>
        <dbReference type="Proteomes" id="UP001272515"/>
    </source>
</evidence>
<dbReference type="PROSITE" id="PS00396">
    <property type="entry name" value="TOPO_IA_1"/>
    <property type="match status" value="1"/>
</dbReference>
<dbReference type="InterPro" id="IPR006171">
    <property type="entry name" value="TOPRIM_dom"/>
</dbReference>
<dbReference type="InterPro" id="IPR000380">
    <property type="entry name" value="Topo_IA"/>
</dbReference>
<keyword evidence="8" id="KW-0413">Isomerase</keyword>
<dbReference type="EC" id="5.6.2.1" evidence="3"/>
<sequence length="691" mass="76669">MNLVIAEKPSVAQSIAAVVGANKRQDGYIEGGGFIVSWCIGHLVELATADTYESRYAKWEYSDLPILPQNWQYSISKGKEKQMKVLQELANRKDVTVITSATDAGREGELIFRLVYEKISCKKPVKRLWISSMEESAIAEGFQNLRDNKYYDNLYHSALCRAKADWIVGINATRLFSVLYGQTLNVGRVMSPILAMIVERETAISVFKSEPFYTVQLDCGGFTLSSEKLQDMQAAKTLCQTCDGQSITLYSVESKEKSENPPKLYDLTTLQRESNRQLGFTAEQTLSYTQSLYEKKLVTYPRTDSRYLTSDMSANTPAVVKAAAGFFMPQGTELSISMEQVTDNSKVSDHHAIIPTMNVQGCDIASLPFGEREVLQLIVLRLVCAVGESCRYGETVVKANVGGAEFTAKGKTILADGFRGIEKLYLTNKKEAPQEDKEKALPKIHQGDSFTSKATVKEGKTTPPKHYTEDTILAAMENANNALEDNDRKGIGTPATRAGILEKLIKTELLERKGDKKAKYLLPTIKGISLITVLPETIQSSQLTAEWEEKLKLIERGDLSPVSFLQDISEMTVSLVKTYEVIKGANVLFPSAQETLGKCPRCGNDVVENKKGFCCLDKTCGFALWKDNKFFTAKKKSLTKAVATELLKNGKVKLTGCYSEKTGKSYDAVVSLDDTGGKYVNFTMEFEVRKK</sequence>
<comment type="caution">
    <text evidence="15">The sequence shown here is derived from an EMBL/GenBank/DDBJ whole genome shotgun (WGS) entry which is preliminary data.</text>
</comment>
<dbReference type="Gene3D" id="1.10.460.10">
    <property type="entry name" value="Topoisomerase I, domain 2"/>
    <property type="match status" value="1"/>
</dbReference>
<dbReference type="InterPro" id="IPR005738">
    <property type="entry name" value="TopoIII"/>
</dbReference>
<dbReference type="InterPro" id="IPR003602">
    <property type="entry name" value="Topo_IA_DNA-bd_dom"/>
</dbReference>
<evidence type="ECO:0000256" key="7">
    <source>
        <dbReference type="ARBA" id="ARBA00023125"/>
    </source>
</evidence>
<dbReference type="PANTHER" id="PTHR11390">
    <property type="entry name" value="PROKARYOTIC DNA TOPOISOMERASE"/>
    <property type="match status" value="1"/>
</dbReference>
<evidence type="ECO:0000256" key="10">
    <source>
        <dbReference type="ARBA" id="ARBA00031985"/>
    </source>
</evidence>
<dbReference type="Gene3D" id="2.70.20.10">
    <property type="entry name" value="Topoisomerase I, domain 3"/>
    <property type="match status" value="1"/>
</dbReference>
<dbReference type="InterPro" id="IPR013497">
    <property type="entry name" value="Topo_IA_cen"/>
</dbReference>
<comment type="catalytic activity">
    <reaction evidence="1">
        <text>ATP-independent breakage of single-stranded DNA, followed by passage and rejoining.</text>
        <dbReference type="EC" id="5.6.2.1"/>
    </reaction>
</comment>
<accession>A0ABU3Z954</accession>
<evidence type="ECO:0000256" key="5">
    <source>
        <dbReference type="ARBA" id="ARBA00022842"/>
    </source>
</evidence>
<gene>
    <name evidence="15" type="ORF">RVY80_05215</name>
</gene>
<dbReference type="InterPro" id="IPR013826">
    <property type="entry name" value="Topo_IA_cen_sub3"/>
</dbReference>
<evidence type="ECO:0000313" key="15">
    <source>
        <dbReference type="EMBL" id="MDV5088246.1"/>
    </source>
</evidence>
<dbReference type="InterPro" id="IPR023405">
    <property type="entry name" value="Topo_IA_core_domain"/>
</dbReference>
<dbReference type="PANTHER" id="PTHR11390:SF21">
    <property type="entry name" value="DNA TOPOISOMERASE 3-ALPHA"/>
    <property type="match status" value="1"/>
</dbReference>
<comment type="similarity">
    <text evidence="2">Belongs to the type IA topoisomerase family.</text>
</comment>
<keyword evidence="7" id="KW-0238">DNA-binding</keyword>
<evidence type="ECO:0000256" key="8">
    <source>
        <dbReference type="ARBA" id="ARBA00023235"/>
    </source>
</evidence>
<dbReference type="InterPro" id="IPR013825">
    <property type="entry name" value="Topo_IA_cen_sub2"/>
</dbReference>
<dbReference type="SMART" id="SM00437">
    <property type="entry name" value="TOP1Ac"/>
    <property type="match status" value="1"/>
</dbReference>
<dbReference type="Proteomes" id="UP001272515">
    <property type="component" value="Unassembled WGS sequence"/>
</dbReference>
<dbReference type="CDD" id="cd00186">
    <property type="entry name" value="TOP1Ac"/>
    <property type="match status" value="1"/>
</dbReference>
<dbReference type="InterPro" id="IPR034144">
    <property type="entry name" value="TOPRIM_TopoIII"/>
</dbReference>
<dbReference type="PROSITE" id="PS50880">
    <property type="entry name" value="TOPRIM"/>
    <property type="match status" value="1"/>
</dbReference>